<evidence type="ECO:0000256" key="6">
    <source>
        <dbReference type="SAM" id="MobiDB-lite"/>
    </source>
</evidence>
<gene>
    <name evidence="8" type="ORF">PANT1444_LOCUS10526</name>
</gene>
<dbReference type="Gene3D" id="2.60.120.620">
    <property type="entry name" value="q2cbj1_9rhob like domain"/>
    <property type="match status" value="1"/>
</dbReference>
<proteinExistence type="predicted"/>
<accession>A0A7S0EM06</accession>
<evidence type="ECO:0000313" key="8">
    <source>
        <dbReference type="EMBL" id="CAD8489025.1"/>
    </source>
</evidence>
<reference evidence="8" key="1">
    <citation type="submission" date="2021-01" db="EMBL/GenBank/DDBJ databases">
        <authorList>
            <person name="Corre E."/>
            <person name="Pelletier E."/>
            <person name="Niang G."/>
            <person name="Scheremetjew M."/>
            <person name="Finn R."/>
            <person name="Kale V."/>
            <person name="Holt S."/>
            <person name="Cochrane G."/>
            <person name="Meng A."/>
            <person name="Brown T."/>
            <person name="Cohen L."/>
        </authorList>
    </citation>
    <scope>NUCLEOTIDE SEQUENCE</scope>
    <source>
        <strain evidence="8">CCMP1374</strain>
    </source>
</reference>
<dbReference type="SMART" id="SM00702">
    <property type="entry name" value="P4Hc"/>
    <property type="match status" value="1"/>
</dbReference>
<dbReference type="InterPro" id="IPR005123">
    <property type="entry name" value="Oxoglu/Fe-dep_dioxygenase_dom"/>
</dbReference>
<dbReference type="GO" id="GO:0016705">
    <property type="term" value="F:oxidoreductase activity, acting on paired donors, with incorporation or reduction of molecular oxygen"/>
    <property type="evidence" value="ECO:0007669"/>
    <property type="project" value="InterPro"/>
</dbReference>
<dbReference type="AlphaFoldDB" id="A0A7S0EM06"/>
<organism evidence="8">
    <name type="scientific">Phaeocystis antarctica</name>
    <dbReference type="NCBI Taxonomy" id="33657"/>
    <lineage>
        <taxon>Eukaryota</taxon>
        <taxon>Haptista</taxon>
        <taxon>Haptophyta</taxon>
        <taxon>Prymnesiophyceae</taxon>
        <taxon>Phaeocystales</taxon>
        <taxon>Phaeocystaceae</taxon>
        <taxon>Phaeocystis</taxon>
    </lineage>
</organism>
<dbReference type="GO" id="GO:0051213">
    <property type="term" value="F:dioxygenase activity"/>
    <property type="evidence" value="ECO:0007669"/>
    <property type="project" value="UniProtKB-KW"/>
</dbReference>
<comment type="cofactor">
    <cofactor evidence="1">
        <name>L-ascorbate</name>
        <dbReference type="ChEBI" id="CHEBI:38290"/>
    </cofactor>
</comment>
<evidence type="ECO:0000259" key="7">
    <source>
        <dbReference type="PROSITE" id="PS51471"/>
    </source>
</evidence>
<keyword evidence="2" id="KW-0479">Metal-binding</keyword>
<evidence type="ECO:0000256" key="2">
    <source>
        <dbReference type="ARBA" id="ARBA00022723"/>
    </source>
</evidence>
<dbReference type="GO" id="GO:0005506">
    <property type="term" value="F:iron ion binding"/>
    <property type="evidence" value="ECO:0007669"/>
    <property type="project" value="InterPro"/>
</dbReference>
<sequence length="332" mass="34727">MSTLVVHPSRVEPTKLCFRNWLGCTASLVPERFREKLESTVHTLPVFSADVALSIALDAQSVAGQIGVTCRGASLKTDDVLVSSLSRESRDHVHKALHDVVLPYAMAAFPELGLRCATTPTDKNLFIVRYTGAGRPSLGVHKDQVPLTVNIALSPHCDYEGGGTYFPARAAECNGLVLRPHAGTALMHDGNVEHAGNKVTGGTRLILVCFFEGRNKDPSRSPACPLAKSVVSCGPGAAKCCCQKMLLTRQLPRLPKIVTLEELLRMAPLQKGRPGTVSLGMVTPAAFSGFPGVSSSTSLSSGVAPPSPGRGNGGGGMSGLLARVAASGLPAS</sequence>
<keyword evidence="5" id="KW-0408">Iron</keyword>
<dbReference type="EMBL" id="HBEP01018772">
    <property type="protein sequence ID" value="CAD8489025.1"/>
    <property type="molecule type" value="Transcribed_RNA"/>
</dbReference>
<evidence type="ECO:0000256" key="3">
    <source>
        <dbReference type="ARBA" id="ARBA00022964"/>
    </source>
</evidence>
<keyword evidence="4" id="KW-0560">Oxidoreductase</keyword>
<name>A0A7S0EM06_9EUKA</name>
<feature type="region of interest" description="Disordered" evidence="6">
    <location>
        <begin position="298"/>
        <end position="319"/>
    </location>
</feature>
<dbReference type="GO" id="GO:0031418">
    <property type="term" value="F:L-ascorbic acid binding"/>
    <property type="evidence" value="ECO:0007669"/>
    <property type="project" value="InterPro"/>
</dbReference>
<feature type="domain" description="Fe2OG dioxygenase" evidence="7">
    <location>
        <begin position="120"/>
        <end position="213"/>
    </location>
</feature>
<keyword evidence="3" id="KW-0223">Dioxygenase</keyword>
<protein>
    <recommendedName>
        <fullName evidence="7">Fe2OG dioxygenase domain-containing protein</fullName>
    </recommendedName>
</protein>
<dbReference type="InterPro" id="IPR006620">
    <property type="entry name" value="Pro_4_hyd_alph"/>
</dbReference>
<evidence type="ECO:0000256" key="5">
    <source>
        <dbReference type="ARBA" id="ARBA00023004"/>
    </source>
</evidence>
<evidence type="ECO:0000256" key="4">
    <source>
        <dbReference type="ARBA" id="ARBA00023002"/>
    </source>
</evidence>
<evidence type="ECO:0000256" key="1">
    <source>
        <dbReference type="ARBA" id="ARBA00001961"/>
    </source>
</evidence>
<dbReference type="PROSITE" id="PS51471">
    <property type="entry name" value="FE2OG_OXY"/>
    <property type="match status" value="1"/>
</dbReference>